<reference evidence="1" key="1">
    <citation type="journal article" date="2015" name="Nature">
        <title>Complex archaea that bridge the gap between prokaryotes and eukaryotes.</title>
        <authorList>
            <person name="Spang A."/>
            <person name="Saw J.H."/>
            <person name="Jorgensen S.L."/>
            <person name="Zaremba-Niedzwiedzka K."/>
            <person name="Martijn J."/>
            <person name="Lind A.E."/>
            <person name="van Eijk R."/>
            <person name="Schleper C."/>
            <person name="Guy L."/>
            <person name="Ettema T.J."/>
        </authorList>
    </citation>
    <scope>NUCLEOTIDE SEQUENCE</scope>
</reference>
<sequence length="26" mass="2960">MAITNGYATLNEVRRRLRDGPIVDDN</sequence>
<gene>
    <name evidence="1" type="ORF">LCGC14_1064670</name>
</gene>
<dbReference type="EMBL" id="LAZR01004542">
    <property type="protein sequence ID" value="KKN07668.1"/>
    <property type="molecule type" value="Genomic_DNA"/>
</dbReference>
<protein>
    <submittedName>
        <fullName evidence="1">Uncharacterized protein</fullName>
    </submittedName>
</protein>
<name>A0A0F9QQZ9_9ZZZZ</name>
<organism evidence="1">
    <name type="scientific">marine sediment metagenome</name>
    <dbReference type="NCBI Taxonomy" id="412755"/>
    <lineage>
        <taxon>unclassified sequences</taxon>
        <taxon>metagenomes</taxon>
        <taxon>ecological metagenomes</taxon>
    </lineage>
</organism>
<comment type="caution">
    <text evidence="1">The sequence shown here is derived from an EMBL/GenBank/DDBJ whole genome shotgun (WGS) entry which is preliminary data.</text>
</comment>
<dbReference type="AlphaFoldDB" id="A0A0F9QQZ9"/>
<feature type="non-terminal residue" evidence="1">
    <location>
        <position position="26"/>
    </location>
</feature>
<proteinExistence type="predicted"/>
<evidence type="ECO:0000313" key="1">
    <source>
        <dbReference type="EMBL" id="KKN07668.1"/>
    </source>
</evidence>
<accession>A0A0F9QQZ9</accession>